<organism evidence="1 2">
    <name type="scientific">Nocardioides aquaticus</name>
    <dbReference type="NCBI Taxonomy" id="160826"/>
    <lineage>
        <taxon>Bacteria</taxon>
        <taxon>Bacillati</taxon>
        <taxon>Actinomycetota</taxon>
        <taxon>Actinomycetes</taxon>
        <taxon>Propionibacteriales</taxon>
        <taxon>Nocardioidaceae</taxon>
        <taxon>Nocardioides</taxon>
    </lineage>
</organism>
<evidence type="ECO:0000313" key="2">
    <source>
        <dbReference type="Proteomes" id="UP000679307"/>
    </source>
</evidence>
<sequence length="200" mass="19956">MTQVDGHRARNLTRAALAEVKSGGLATHAPRPALSFGQAKVYSVDSDGPAYSSVTVPISGGYSMVSNLTILFNDSGEITQSGETLISENEAGNFNISKFSDGELVKSKDTNRPFMTDAQLRQDAQRGAAGADTVAAQGAGSTVACVAAVLGVSGAVAYLIVGACAGACTVPVVGTAICVACIGAYAAVGGSSIAAVASCF</sequence>
<dbReference type="Proteomes" id="UP000679307">
    <property type="component" value="Chromosome"/>
</dbReference>
<protein>
    <submittedName>
        <fullName evidence="1">Uncharacterized protein</fullName>
    </submittedName>
</protein>
<accession>A0ABX8EJD6</accession>
<gene>
    <name evidence="1" type="ORF">ENKNEFLB_02870</name>
</gene>
<dbReference type="EMBL" id="CP075371">
    <property type="protein sequence ID" value="QVT80471.1"/>
    <property type="molecule type" value="Genomic_DNA"/>
</dbReference>
<evidence type="ECO:0000313" key="1">
    <source>
        <dbReference type="EMBL" id="QVT80471.1"/>
    </source>
</evidence>
<name>A0ABX8EJD6_9ACTN</name>
<dbReference type="RefSeq" id="WP_214056012.1">
    <property type="nucleotide sequence ID" value="NZ_BAAAHS010000282.1"/>
</dbReference>
<keyword evidence="2" id="KW-1185">Reference proteome</keyword>
<reference evidence="1 2" key="1">
    <citation type="submission" date="2021-05" db="EMBL/GenBank/DDBJ databases">
        <title>Complete genome of Nocardioides aquaticus KCTC 9944T isolated from meromictic and hypersaline Ekho Lake, Antarctica.</title>
        <authorList>
            <person name="Hwang K."/>
            <person name="Kim K.M."/>
            <person name="Choe H."/>
        </authorList>
    </citation>
    <scope>NUCLEOTIDE SEQUENCE [LARGE SCALE GENOMIC DNA]</scope>
    <source>
        <strain evidence="1 2">KCTC 9944</strain>
    </source>
</reference>
<proteinExistence type="predicted"/>